<sequence length="725" mass="80814">MTDSLHTLDSIQILNVQVSALDSSKKLESEGHRTDMGVSSTSRGSDCNSSFSNKEDTGGCFVAHDSSAEILSTKTIETSDVNVPDVQSAQDKHMFSDQSLVEKKEITVSLEHKPPSNEDLEHVKNPNVETQGSHQFHLTSVDAIGFENTISLQASNKEFTERNMARCSSIIGKPDDVLEKETSHIRSETDIKMTEDSSLLSMHTPQRRARSPSPGATPENLSKRPATVCAFYARGWCIKGNSCRFLHQEEDSKDLSKSSRDGGVLDDTGSLGEADKSKMSSPHERPDSSNTQRLGPRSQMQRALVRVYGEENRREEFHKTDIPRVGATILRDEYRGPLGVGPQLDYVDESRHFLPRRSLDEEQVQQEIPKREFRNESPLSRGYSLTAPAVPDDRNYLGDSSISSCLYPNNDDQFGHERRSEDFAFRNLRGSFDSTFSYKSLSLPRSSSPYFSRPEVNNVVHNLSRDLPDSVRQRLERLRSSWEPSVPFRPSFNLAPAILSSAGSQYDPLTDSIEPHDSRNTFLQASERTINVNVSGTSMEVDPPLYESKVSEYSSKKIPGEGISDESKPDHGLSKQTSLVVPVTPTDTAVDGGSSSAPKEVDHKIPNHLVQSSINGADHDGELRNQGDESKMSKESKAMRFFRAALVEFVKDLVRPYWHEGRLTKDAHKLVVKKAVEKVLSALQAHQIPNTAELASQYLSTSRPKILKLVEAYVEKYANPRPLHD</sequence>
<dbReference type="PROSITE" id="PS50103">
    <property type="entry name" value="ZF_C3H1"/>
    <property type="match status" value="1"/>
</dbReference>
<feature type="compositionally biased region" description="Polar residues" evidence="5">
    <location>
        <begin position="37"/>
        <end position="50"/>
    </location>
</feature>
<feature type="region of interest" description="Disordered" evidence="5">
    <location>
        <begin position="25"/>
        <end position="50"/>
    </location>
</feature>
<feature type="zinc finger region" description="C3H1-type" evidence="4">
    <location>
        <begin position="223"/>
        <end position="250"/>
    </location>
</feature>
<evidence type="ECO:0000313" key="7">
    <source>
        <dbReference type="EMBL" id="ONK75672.1"/>
    </source>
</evidence>
<keyword evidence="1 4" id="KW-0479">Metal-binding</keyword>
<dbReference type="PANTHER" id="PTHR36886:SF3">
    <property type="entry name" value="PROTEIN FRIGIDA-ESSENTIAL 1"/>
    <property type="match status" value="1"/>
</dbReference>
<feature type="region of interest" description="Disordered" evidence="5">
    <location>
        <begin position="534"/>
        <end position="632"/>
    </location>
</feature>
<protein>
    <recommendedName>
        <fullName evidence="6">C3H1-type domain-containing protein</fullName>
    </recommendedName>
</protein>
<feature type="compositionally biased region" description="Polar residues" evidence="5">
    <location>
        <begin position="288"/>
        <end position="301"/>
    </location>
</feature>
<evidence type="ECO:0000313" key="8">
    <source>
        <dbReference type="Proteomes" id="UP000243459"/>
    </source>
</evidence>
<dbReference type="InterPro" id="IPR036855">
    <property type="entry name" value="Znf_CCCH_sf"/>
</dbReference>
<keyword evidence="2 4" id="KW-0863">Zinc-finger</keyword>
<feature type="region of interest" description="Disordered" evidence="5">
    <location>
        <begin position="178"/>
        <end position="222"/>
    </location>
</feature>
<evidence type="ECO:0000256" key="5">
    <source>
        <dbReference type="SAM" id="MobiDB-lite"/>
    </source>
</evidence>
<evidence type="ECO:0000256" key="4">
    <source>
        <dbReference type="PROSITE-ProRule" id="PRU00723"/>
    </source>
</evidence>
<dbReference type="OMA" id="TKDVHNM"/>
<dbReference type="AlphaFoldDB" id="A0A5P1FC52"/>
<dbReference type="GO" id="GO:0008270">
    <property type="term" value="F:zinc ion binding"/>
    <property type="evidence" value="ECO:0007669"/>
    <property type="project" value="UniProtKB-KW"/>
</dbReference>
<organism evidence="7 8">
    <name type="scientific">Asparagus officinalis</name>
    <name type="common">Garden asparagus</name>
    <dbReference type="NCBI Taxonomy" id="4686"/>
    <lineage>
        <taxon>Eukaryota</taxon>
        <taxon>Viridiplantae</taxon>
        <taxon>Streptophyta</taxon>
        <taxon>Embryophyta</taxon>
        <taxon>Tracheophyta</taxon>
        <taxon>Spermatophyta</taxon>
        <taxon>Magnoliopsida</taxon>
        <taxon>Liliopsida</taxon>
        <taxon>Asparagales</taxon>
        <taxon>Asparagaceae</taxon>
        <taxon>Asparagoideae</taxon>
        <taxon>Asparagus</taxon>
    </lineage>
</organism>
<proteinExistence type="predicted"/>
<evidence type="ECO:0000256" key="3">
    <source>
        <dbReference type="ARBA" id="ARBA00022833"/>
    </source>
</evidence>
<dbReference type="SUPFAM" id="SSF90229">
    <property type="entry name" value="CCCH zinc finger"/>
    <property type="match status" value="1"/>
</dbReference>
<dbReference type="Gramene" id="ONK75672">
    <property type="protein sequence ID" value="ONK75672"/>
    <property type="gene ID" value="A4U43_C03F19330"/>
</dbReference>
<dbReference type="Pfam" id="PF00642">
    <property type="entry name" value="zf-CCCH"/>
    <property type="match status" value="1"/>
</dbReference>
<dbReference type="Pfam" id="PF23030">
    <property type="entry name" value="SCAF11-like_C"/>
    <property type="match status" value="1"/>
</dbReference>
<dbReference type="Proteomes" id="UP000243459">
    <property type="component" value="Chromosome 3"/>
</dbReference>
<dbReference type="Gene3D" id="4.10.1000.10">
    <property type="entry name" value="Zinc finger, CCCH-type"/>
    <property type="match status" value="1"/>
</dbReference>
<evidence type="ECO:0000256" key="1">
    <source>
        <dbReference type="ARBA" id="ARBA00022723"/>
    </source>
</evidence>
<dbReference type="InterPro" id="IPR052650">
    <property type="entry name" value="Zinc_finger_CCCH"/>
</dbReference>
<feature type="region of interest" description="Disordered" evidence="5">
    <location>
        <begin position="250"/>
        <end position="301"/>
    </location>
</feature>
<keyword evidence="3 4" id="KW-0862">Zinc</keyword>
<feature type="compositionally biased region" description="Basic and acidic residues" evidence="5">
    <location>
        <begin position="178"/>
        <end position="195"/>
    </location>
</feature>
<dbReference type="PANTHER" id="PTHR36886">
    <property type="entry name" value="PROTEIN FRIGIDA-ESSENTIAL 1"/>
    <property type="match status" value="1"/>
</dbReference>
<feature type="compositionally biased region" description="Basic and acidic residues" evidence="5">
    <location>
        <begin position="554"/>
        <end position="573"/>
    </location>
</feature>
<evidence type="ECO:0000259" key="6">
    <source>
        <dbReference type="PROSITE" id="PS50103"/>
    </source>
</evidence>
<reference evidence="8" key="1">
    <citation type="journal article" date="2017" name="Nat. Commun.">
        <title>The asparagus genome sheds light on the origin and evolution of a young Y chromosome.</title>
        <authorList>
            <person name="Harkess A."/>
            <person name="Zhou J."/>
            <person name="Xu C."/>
            <person name="Bowers J.E."/>
            <person name="Van der Hulst R."/>
            <person name="Ayyampalayam S."/>
            <person name="Mercati F."/>
            <person name="Riccardi P."/>
            <person name="McKain M.R."/>
            <person name="Kakrana A."/>
            <person name="Tang H."/>
            <person name="Ray J."/>
            <person name="Groenendijk J."/>
            <person name="Arikit S."/>
            <person name="Mathioni S.M."/>
            <person name="Nakano M."/>
            <person name="Shan H."/>
            <person name="Telgmann-Rauber A."/>
            <person name="Kanno A."/>
            <person name="Yue Z."/>
            <person name="Chen H."/>
            <person name="Li W."/>
            <person name="Chen Y."/>
            <person name="Xu X."/>
            <person name="Zhang Y."/>
            <person name="Luo S."/>
            <person name="Chen H."/>
            <person name="Gao J."/>
            <person name="Mao Z."/>
            <person name="Pires J.C."/>
            <person name="Luo M."/>
            <person name="Kudrna D."/>
            <person name="Wing R.A."/>
            <person name="Meyers B.C."/>
            <person name="Yi K."/>
            <person name="Kong H."/>
            <person name="Lavrijsen P."/>
            <person name="Sunseri F."/>
            <person name="Falavigna A."/>
            <person name="Ye Y."/>
            <person name="Leebens-Mack J.H."/>
            <person name="Chen G."/>
        </authorList>
    </citation>
    <scope>NUCLEOTIDE SEQUENCE [LARGE SCALE GENOMIC DNA]</scope>
    <source>
        <strain evidence="8">cv. DH0086</strain>
    </source>
</reference>
<feature type="domain" description="C3H1-type" evidence="6">
    <location>
        <begin position="223"/>
        <end position="250"/>
    </location>
</feature>
<feature type="compositionally biased region" description="Low complexity" evidence="5">
    <location>
        <begin position="580"/>
        <end position="591"/>
    </location>
</feature>
<dbReference type="InterPro" id="IPR000571">
    <property type="entry name" value="Znf_CCCH"/>
</dbReference>
<name>A0A5P1FC52_ASPOF</name>
<feature type="compositionally biased region" description="Basic and acidic residues" evidence="5">
    <location>
        <begin position="273"/>
        <end position="287"/>
    </location>
</feature>
<dbReference type="InterPro" id="IPR057031">
    <property type="entry name" value="SFR19-like_C"/>
</dbReference>
<evidence type="ECO:0000256" key="2">
    <source>
        <dbReference type="ARBA" id="ARBA00022771"/>
    </source>
</evidence>
<accession>A0A5P1FC52</accession>
<feature type="compositionally biased region" description="Basic and acidic residues" evidence="5">
    <location>
        <begin position="250"/>
        <end position="260"/>
    </location>
</feature>
<dbReference type="EMBL" id="CM007383">
    <property type="protein sequence ID" value="ONK75672.1"/>
    <property type="molecule type" value="Genomic_DNA"/>
</dbReference>
<feature type="compositionally biased region" description="Basic and acidic residues" evidence="5">
    <location>
        <begin position="617"/>
        <end position="632"/>
    </location>
</feature>
<gene>
    <name evidence="7" type="ORF">A4U43_C03F19330</name>
</gene>
<feature type="compositionally biased region" description="Basic and acidic residues" evidence="5">
    <location>
        <begin position="25"/>
        <end position="35"/>
    </location>
</feature>
<keyword evidence="8" id="KW-1185">Reference proteome</keyword>